<organism evidence="2 3">
    <name type="scientific">Hymenobacter guriensis</name>
    <dbReference type="NCBI Taxonomy" id="2793065"/>
    <lineage>
        <taxon>Bacteria</taxon>
        <taxon>Pseudomonadati</taxon>
        <taxon>Bacteroidota</taxon>
        <taxon>Cytophagia</taxon>
        <taxon>Cytophagales</taxon>
        <taxon>Hymenobacteraceae</taxon>
        <taxon>Hymenobacter</taxon>
    </lineage>
</organism>
<comment type="caution">
    <text evidence="2">The sequence shown here is derived from an EMBL/GenBank/DDBJ whole genome shotgun (WGS) entry which is preliminary data.</text>
</comment>
<gene>
    <name evidence="2" type="ORF">I5L79_04685</name>
</gene>
<dbReference type="RefSeq" id="WP_196953869.1">
    <property type="nucleotide sequence ID" value="NZ_JADWYK010000002.1"/>
</dbReference>
<proteinExistence type="predicted"/>
<keyword evidence="1" id="KW-0732">Signal</keyword>
<sequence length="121" mass="13348">MKKALSFMALALVSIGTWAFYPKSAADEATGYMLLTLRNGAGRPMLVLTPPTGEPEEITLSKQDKSAYRYESQLVKKLNELRAQGWVVVQMQSSDALMPGTTYPAVSTDIVSTKTFLLEKR</sequence>
<evidence type="ECO:0000313" key="3">
    <source>
        <dbReference type="Proteomes" id="UP000601099"/>
    </source>
</evidence>
<dbReference type="Proteomes" id="UP000601099">
    <property type="component" value="Unassembled WGS sequence"/>
</dbReference>
<name>A0ABS0KY96_9BACT</name>
<evidence type="ECO:0000313" key="2">
    <source>
        <dbReference type="EMBL" id="MBG8552830.1"/>
    </source>
</evidence>
<evidence type="ECO:0008006" key="4">
    <source>
        <dbReference type="Google" id="ProtNLM"/>
    </source>
</evidence>
<feature type="signal peptide" evidence="1">
    <location>
        <begin position="1"/>
        <end position="19"/>
    </location>
</feature>
<protein>
    <recommendedName>
        <fullName evidence="4">DUF4177 domain-containing protein</fullName>
    </recommendedName>
</protein>
<reference evidence="2 3" key="1">
    <citation type="submission" date="2020-11" db="EMBL/GenBank/DDBJ databases">
        <title>Hymenobacter sp.</title>
        <authorList>
            <person name="Kim M.K."/>
        </authorList>
    </citation>
    <scope>NUCLEOTIDE SEQUENCE [LARGE SCALE GENOMIC DNA]</scope>
    <source>
        <strain evidence="2 3">BT594</strain>
    </source>
</reference>
<feature type="chain" id="PRO_5046030327" description="DUF4177 domain-containing protein" evidence="1">
    <location>
        <begin position="20"/>
        <end position="121"/>
    </location>
</feature>
<dbReference type="EMBL" id="JADWYK010000002">
    <property type="protein sequence ID" value="MBG8552830.1"/>
    <property type="molecule type" value="Genomic_DNA"/>
</dbReference>
<evidence type="ECO:0000256" key="1">
    <source>
        <dbReference type="SAM" id="SignalP"/>
    </source>
</evidence>
<keyword evidence="3" id="KW-1185">Reference proteome</keyword>
<accession>A0ABS0KY96</accession>